<dbReference type="RefSeq" id="WP_048596012.1">
    <property type="nucleotide sequence ID" value="NZ_CVLB01000003.1"/>
</dbReference>
<feature type="region of interest" description="Disordered" evidence="1">
    <location>
        <begin position="1"/>
        <end position="24"/>
    </location>
</feature>
<evidence type="ECO:0000256" key="1">
    <source>
        <dbReference type="SAM" id="MobiDB-lite"/>
    </source>
</evidence>
<sequence length="69" mass="7949">MEKKVIENRGGKREGAGRPVRDINKGKMNRHNITMHDDIWNSIVEKAAELNLSASQYIAMIHKEYINNN</sequence>
<proteinExistence type="predicted"/>
<dbReference type="OrthoDB" id="308335at2"/>
<evidence type="ECO:0000313" key="2">
    <source>
        <dbReference type="EMBL" id="CRF35406.1"/>
    </source>
</evidence>
<name>A0A0G4KAQ3_9SPIR</name>
<gene>
    <name evidence="2" type="ORF">BRSU_2633</name>
</gene>
<accession>A0A0G4KAQ3</accession>
<evidence type="ECO:0000313" key="3">
    <source>
        <dbReference type="Proteomes" id="UP000043763"/>
    </source>
</evidence>
<dbReference type="EMBL" id="CVLB01000003">
    <property type="protein sequence ID" value="CRF35406.1"/>
    <property type="molecule type" value="Genomic_DNA"/>
</dbReference>
<protein>
    <submittedName>
        <fullName evidence="2">Uncharacterized protein</fullName>
    </submittedName>
</protein>
<dbReference type="AlphaFoldDB" id="A0A0G4KAQ3"/>
<reference evidence="3" key="1">
    <citation type="submission" date="2015-04" db="EMBL/GenBank/DDBJ databases">
        <authorList>
            <person name="Mushtaq Mamoona"/>
        </authorList>
    </citation>
    <scope>NUCLEOTIDE SEQUENCE [LARGE SCALE GENOMIC DNA]</scope>
    <source>
        <strain evidence="3">AN4859/03</strain>
    </source>
</reference>
<organism evidence="2 3">
    <name type="scientific">Brachyspira suanatina</name>
    <dbReference type="NCBI Taxonomy" id="381802"/>
    <lineage>
        <taxon>Bacteria</taxon>
        <taxon>Pseudomonadati</taxon>
        <taxon>Spirochaetota</taxon>
        <taxon>Spirochaetia</taxon>
        <taxon>Brachyspirales</taxon>
        <taxon>Brachyspiraceae</taxon>
        <taxon>Brachyspira</taxon>
    </lineage>
</organism>
<dbReference type="Proteomes" id="UP000043763">
    <property type="component" value="Unassembled WGS sequence"/>
</dbReference>
<keyword evidence="3" id="KW-1185">Reference proteome</keyword>